<dbReference type="Proteomes" id="UP000019202">
    <property type="component" value="Unassembled WGS sequence"/>
</dbReference>
<sequence length="73" mass="8618">MKYSYREQYIHIFFDTLAILDLNKNTLHDLSLHNPPLQDMPPHLHAMFLHSYSKTIQKKLLNPKDTNINKIAS</sequence>
<gene>
    <name evidence="1" type="ORF">XSR1_30147</name>
</gene>
<accession>W1IZM3</accession>
<evidence type="ECO:0000313" key="2">
    <source>
        <dbReference type="Proteomes" id="UP000019202"/>
    </source>
</evidence>
<dbReference type="AlphaFoldDB" id="W1IZM3"/>
<proteinExistence type="predicted"/>
<name>W1IZM3_9GAMM</name>
<dbReference type="EMBL" id="CBXF010000088">
    <property type="protein sequence ID" value="CDL83293.1"/>
    <property type="molecule type" value="Genomic_DNA"/>
</dbReference>
<organism evidence="1 2">
    <name type="scientific">Xenorhabdus szentirmaii DSM 16338</name>
    <dbReference type="NCBI Taxonomy" id="1427518"/>
    <lineage>
        <taxon>Bacteria</taxon>
        <taxon>Pseudomonadati</taxon>
        <taxon>Pseudomonadota</taxon>
        <taxon>Gammaproteobacteria</taxon>
        <taxon>Enterobacterales</taxon>
        <taxon>Morganellaceae</taxon>
        <taxon>Xenorhabdus</taxon>
    </lineage>
</organism>
<evidence type="ECO:0000313" key="1">
    <source>
        <dbReference type="EMBL" id="CDL83293.1"/>
    </source>
</evidence>
<reference evidence="1" key="1">
    <citation type="submission" date="2013-11" db="EMBL/GenBank/DDBJ databases">
        <title>Draft genome sequence and annotation of the entomopathogenic bacteria, Xenorhabdus cabanillasi strain JM26 and Xenorhabdus szentirmai strain DSM 16338.</title>
        <authorList>
            <person name="Gualtieri M."/>
            <person name="Ogier J.C."/>
            <person name="Pages S."/>
            <person name="Givaudan A."/>
            <person name="Gaudriault S."/>
        </authorList>
    </citation>
    <scope>NUCLEOTIDE SEQUENCE [LARGE SCALE GENOMIC DNA]</scope>
    <source>
        <strain evidence="1">DSM 16338</strain>
    </source>
</reference>
<dbReference type="STRING" id="1427518.XSR1_30147"/>
<keyword evidence="2" id="KW-1185">Reference proteome</keyword>
<protein>
    <submittedName>
        <fullName evidence="1">Uncharacterized protein</fullName>
    </submittedName>
</protein>
<comment type="caution">
    <text evidence="1">The sequence shown here is derived from an EMBL/GenBank/DDBJ whole genome shotgun (WGS) entry which is preliminary data.</text>
</comment>